<protein>
    <submittedName>
        <fullName evidence="2">Glycosyltransferase family 2 protein</fullName>
    </submittedName>
</protein>
<reference evidence="2 3" key="1">
    <citation type="submission" date="2019-04" db="EMBL/GenBank/DDBJ databases">
        <title>Azoarcus nasutitermitis sp. nov. isolated from termite nest.</title>
        <authorList>
            <person name="Lin S.-Y."/>
            <person name="Hameed A."/>
            <person name="Hsu Y.-H."/>
            <person name="Young C.-C."/>
        </authorList>
    </citation>
    <scope>NUCLEOTIDE SEQUENCE [LARGE SCALE GENOMIC DNA]</scope>
    <source>
        <strain evidence="2 3">CC-YHH838</strain>
    </source>
</reference>
<gene>
    <name evidence="2" type="ORF">E6C76_09010</name>
</gene>
<dbReference type="Gene3D" id="3.90.550.10">
    <property type="entry name" value="Spore Coat Polysaccharide Biosynthesis Protein SpsA, Chain A"/>
    <property type="match status" value="1"/>
</dbReference>
<keyword evidence="3" id="KW-1185">Reference proteome</keyword>
<accession>A0A4S4AZR8</accession>
<keyword evidence="2" id="KW-0808">Transferase</keyword>
<comment type="caution">
    <text evidence="2">The sequence shown here is derived from an EMBL/GenBank/DDBJ whole genome shotgun (WGS) entry which is preliminary data.</text>
</comment>
<dbReference type="InterPro" id="IPR029044">
    <property type="entry name" value="Nucleotide-diphossugar_trans"/>
</dbReference>
<organism evidence="2 3">
    <name type="scientific">Pseudothauera nasutitermitis</name>
    <dbReference type="NCBI Taxonomy" id="2565930"/>
    <lineage>
        <taxon>Bacteria</taxon>
        <taxon>Pseudomonadati</taxon>
        <taxon>Pseudomonadota</taxon>
        <taxon>Betaproteobacteria</taxon>
        <taxon>Rhodocyclales</taxon>
        <taxon>Zoogloeaceae</taxon>
        <taxon>Pseudothauera</taxon>
    </lineage>
</organism>
<dbReference type="Proteomes" id="UP000308430">
    <property type="component" value="Unassembled WGS sequence"/>
</dbReference>
<feature type="domain" description="Glycosyltransferase 2-like" evidence="1">
    <location>
        <begin position="17"/>
        <end position="146"/>
    </location>
</feature>
<dbReference type="RefSeq" id="WP_136347896.1">
    <property type="nucleotide sequence ID" value="NZ_SSOC01000003.1"/>
</dbReference>
<dbReference type="EMBL" id="SSOC01000003">
    <property type="protein sequence ID" value="THF65690.1"/>
    <property type="molecule type" value="Genomic_DNA"/>
</dbReference>
<dbReference type="InterPro" id="IPR001173">
    <property type="entry name" value="Glyco_trans_2-like"/>
</dbReference>
<dbReference type="SUPFAM" id="SSF53448">
    <property type="entry name" value="Nucleotide-diphospho-sugar transferases"/>
    <property type="match status" value="1"/>
</dbReference>
<dbReference type="OrthoDB" id="9798249at2"/>
<dbReference type="PANTHER" id="PTHR22916">
    <property type="entry name" value="GLYCOSYLTRANSFERASE"/>
    <property type="match status" value="1"/>
</dbReference>
<dbReference type="PANTHER" id="PTHR22916:SF3">
    <property type="entry name" value="UDP-GLCNAC:BETAGAL BETA-1,3-N-ACETYLGLUCOSAMINYLTRANSFERASE-LIKE PROTEIN 1"/>
    <property type="match status" value="1"/>
</dbReference>
<sequence>MSPSPPRTPPGQTPEISIVVPVFNASAFLSSAVDSVLGQTFGGWELILVDDGSVDDSLAQCTTYAARDARIRVVAQANGGPSAARNRGVREARGTFVFFLDADDRLPADALAHLREAAAREGGDLILGNFLKQENDAPPKAQPVVFAVDAPPFTGETRILAGQALLDYVRHFLNHPSNHLVSYCWARLYRRAVILAHGIAADESMRLFEDFAFNLAFLCQTRKLVFVNHPVYVYTLRSQHASASMSILHADSLTRDMTAFRTMVGRFADALSLAGTPRQRLHQEAGHTLIHYAVIFIIRTCRQIAPDNHTKILGEVQRLVTAPVIREALPCYRPRPGTSRLIPFLMQLKFTRLLAVVARVKGNRRYGKIERKP</sequence>
<dbReference type="CDD" id="cd00761">
    <property type="entry name" value="Glyco_tranf_GTA_type"/>
    <property type="match status" value="1"/>
</dbReference>
<dbReference type="AlphaFoldDB" id="A0A4S4AZR8"/>
<name>A0A4S4AZR8_9RHOO</name>
<evidence type="ECO:0000313" key="3">
    <source>
        <dbReference type="Proteomes" id="UP000308430"/>
    </source>
</evidence>
<dbReference type="GO" id="GO:0016758">
    <property type="term" value="F:hexosyltransferase activity"/>
    <property type="evidence" value="ECO:0007669"/>
    <property type="project" value="UniProtKB-ARBA"/>
</dbReference>
<dbReference type="Pfam" id="PF00535">
    <property type="entry name" value="Glycos_transf_2"/>
    <property type="match status" value="1"/>
</dbReference>
<proteinExistence type="predicted"/>
<evidence type="ECO:0000259" key="1">
    <source>
        <dbReference type="Pfam" id="PF00535"/>
    </source>
</evidence>
<evidence type="ECO:0000313" key="2">
    <source>
        <dbReference type="EMBL" id="THF65690.1"/>
    </source>
</evidence>